<dbReference type="Gene3D" id="3.30.9.10">
    <property type="entry name" value="D-Amino Acid Oxidase, subunit A, domain 2"/>
    <property type="match status" value="1"/>
</dbReference>
<keyword evidence="2" id="KW-0285">Flavoprotein</keyword>
<dbReference type="OrthoDB" id="10016252at2759"/>
<dbReference type="AlphaFoldDB" id="A0A9P4T809"/>
<keyword evidence="3" id="KW-0274">FAD</keyword>
<keyword evidence="4" id="KW-0560">Oxidoreductase</keyword>
<dbReference type="SUPFAM" id="SSF51905">
    <property type="entry name" value="FAD/NAD(P)-binding domain"/>
    <property type="match status" value="1"/>
</dbReference>
<comment type="caution">
    <text evidence="6">The sequence shown here is derived from an EMBL/GenBank/DDBJ whole genome shotgun (WGS) entry which is preliminary data.</text>
</comment>
<dbReference type="SUPFAM" id="SSF54373">
    <property type="entry name" value="FAD-linked reductases, C-terminal domain"/>
    <property type="match status" value="1"/>
</dbReference>
<dbReference type="Pfam" id="PF01494">
    <property type="entry name" value="FAD_binding_3"/>
    <property type="match status" value="1"/>
</dbReference>
<dbReference type="PRINTS" id="PR00420">
    <property type="entry name" value="RNGMNOXGNASE"/>
</dbReference>
<dbReference type="GO" id="GO:0016709">
    <property type="term" value="F:oxidoreductase activity, acting on paired donors, with incorporation or reduction of molecular oxygen, NAD(P)H as one donor, and incorporation of one atom of oxygen"/>
    <property type="evidence" value="ECO:0007669"/>
    <property type="project" value="UniProtKB-ARBA"/>
</dbReference>
<comment type="cofactor">
    <cofactor evidence="1">
        <name>FAD</name>
        <dbReference type="ChEBI" id="CHEBI:57692"/>
    </cofactor>
</comment>
<keyword evidence="7" id="KW-1185">Reference proteome</keyword>
<dbReference type="Gene3D" id="3.40.30.120">
    <property type="match status" value="1"/>
</dbReference>
<evidence type="ECO:0000256" key="1">
    <source>
        <dbReference type="ARBA" id="ARBA00001974"/>
    </source>
</evidence>
<evidence type="ECO:0000313" key="7">
    <source>
        <dbReference type="Proteomes" id="UP000801428"/>
    </source>
</evidence>
<dbReference type="EMBL" id="SWKU01000022">
    <property type="protein sequence ID" value="KAF2997563.1"/>
    <property type="molecule type" value="Genomic_DNA"/>
</dbReference>
<feature type="domain" description="FAD-binding" evidence="5">
    <location>
        <begin position="27"/>
        <end position="376"/>
    </location>
</feature>
<evidence type="ECO:0000259" key="5">
    <source>
        <dbReference type="Pfam" id="PF01494"/>
    </source>
</evidence>
<accession>A0A9P4T809</accession>
<dbReference type="Gene3D" id="3.50.50.60">
    <property type="entry name" value="FAD/NAD(P)-binding domain"/>
    <property type="match status" value="1"/>
</dbReference>
<evidence type="ECO:0000256" key="3">
    <source>
        <dbReference type="ARBA" id="ARBA00022827"/>
    </source>
</evidence>
<sequence>MAIPENYRNENNVDESHPNLIKSSEEVELVIVGAGPTGLLSALLARQLGISVCILDAKEGPLKVGGADAITARTQQYLEVVGNGEASHKKDAGILEELLNRGVKCNTSTTYADGEFTSRQSKWWNGIPHTFYNNLLMIGQPFIERHFASHIDVPVHYNEPALSFSHTTSPLGVTVQTAKRTVHAKYCLAADGARSYMRNELGIGWEGTKPNMVWAVLDCWIDTTFPITREIVTLQVDGESRMAWIPRERGMQRFYVLLDGEITQEKTEASIRRHMAPHKVDFTHIEWFSKFEIKERVASTFAHPTPAGPFILAGDAAHVHSVNGGQGMNTGLCDAFNLIWRLHFLLRHPDLPQPTHDSLLASYDTERRSTAAHVIDVAAKLVRSTLSAAKQYVQLIEQNAGYITGMGVQYAGLSSPLVRDSKHGVWEAGHRAPDLWLDDLQTGDAVRLYQKLLYGRYLIVLAGAAKQVTVQNPDFVTVLRMTPLKAKQVGVQIPSEPAVDELVHPEAFGCSYIREGDDYAVLVRPDCYVEYVGSVDEVLQHVEQRLPGIIGRGDQQ</sequence>
<proteinExistence type="predicted"/>
<protein>
    <recommendedName>
        <fullName evidence="5">FAD-binding domain-containing protein</fullName>
    </recommendedName>
</protein>
<evidence type="ECO:0000256" key="2">
    <source>
        <dbReference type="ARBA" id="ARBA00022630"/>
    </source>
</evidence>
<evidence type="ECO:0000256" key="4">
    <source>
        <dbReference type="ARBA" id="ARBA00023002"/>
    </source>
</evidence>
<dbReference type="Proteomes" id="UP000801428">
    <property type="component" value="Unassembled WGS sequence"/>
</dbReference>
<dbReference type="PANTHER" id="PTHR43004">
    <property type="entry name" value="TRK SYSTEM POTASSIUM UPTAKE PROTEIN"/>
    <property type="match status" value="1"/>
</dbReference>
<dbReference type="PANTHER" id="PTHR43004:SF19">
    <property type="entry name" value="BINDING MONOOXYGENASE, PUTATIVE (JCVI)-RELATED"/>
    <property type="match status" value="1"/>
</dbReference>
<name>A0A9P4T809_CURKU</name>
<dbReference type="GO" id="GO:0071949">
    <property type="term" value="F:FAD binding"/>
    <property type="evidence" value="ECO:0007669"/>
    <property type="project" value="InterPro"/>
</dbReference>
<organism evidence="6 7">
    <name type="scientific">Curvularia kusanoi</name>
    <name type="common">Cochliobolus kusanoi</name>
    <dbReference type="NCBI Taxonomy" id="90978"/>
    <lineage>
        <taxon>Eukaryota</taxon>
        <taxon>Fungi</taxon>
        <taxon>Dikarya</taxon>
        <taxon>Ascomycota</taxon>
        <taxon>Pezizomycotina</taxon>
        <taxon>Dothideomycetes</taxon>
        <taxon>Pleosporomycetidae</taxon>
        <taxon>Pleosporales</taxon>
        <taxon>Pleosporineae</taxon>
        <taxon>Pleosporaceae</taxon>
        <taxon>Curvularia</taxon>
    </lineage>
</organism>
<dbReference type="InterPro" id="IPR036188">
    <property type="entry name" value="FAD/NAD-bd_sf"/>
</dbReference>
<dbReference type="InterPro" id="IPR002938">
    <property type="entry name" value="FAD-bd"/>
</dbReference>
<evidence type="ECO:0000313" key="6">
    <source>
        <dbReference type="EMBL" id="KAF2997563.1"/>
    </source>
</evidence>
<gene>
    <name evidence="6" type="ORF">E8E13_001310</name>
</gene>
<dbReference type="InterPro" id="IPR050641">
    <property type="entry name" value="RIFMO-like"/>
</dbReference>
<reference evidence="6" key="1">
    <citation type="submission" date="2019-04" db="EMBL/GenBank/DDBJ databases">
        <title>Sequencing of skin fungus with MAO and IRED activity.</title>
        <authorList>
            <person name="Marsaioli A.J."/>
            <person name="Bonatto J.M.C."/>
            <person name="Reis Junior O."/>
        </authorList>
    </citation>
    <scope>NUCLEOTIDE SEQUENCE</scope>
    <source>
        <strain evidence="6">30M1</strain>
    </source>
</reference>